<name>A0ACC8XE01_9FIRM</name>
<evidence type="ECO:0000313" key="2">
    <source>
        <dbReference type="Proteomes" id="UP000188637"/>
    </source>
</evidence>
<protein>
    <submittedName>
        <fullName evidence="1">Uncharacterized protein</fullName>
    </submittedName>
</protein>
<dbReference type="Proteomes" id="UP000188637">
    <property type="component" value="Unassembled WGS sequence"/>
</dbReference>
<sequence>MLKYNQEIKIEFRDVDKGLKLKINSLSEYMQEAAGNHIDILGANFSYEGNEFFWVISRSKITLNAYPNWKDRIIVETYPSGVDRLFIMRNYNIYNEQNQIIGQMIGSYLLMDKFNQKPVRPTDLSNTKLNTFIYPYKGEFLDKIKPEGDLIREDTRHAKQNEMDINNHMNNIFHVRWSVDMFTSDELAVNPIKSIQTNYILPVKEGCELNLKLYKKDENTFYVIAYSKEEKAFWQSKIAF</sequence>
<proteinExistence type="predicted"/>
<organism evidence="1 2">
    <name type="scientific">Candidatus Epulonipiscium fishelsonii</name>
    <dbReference type="NCBI Taxonomy" id="77094"/>
    <lineage>
        <taxon>Bacteria</taxon>
        <taxon>Bacillati</taxon>
        <taxon>Bacillota</taxon>
        <taxon>Clostridia</taxon>
        <taxon>Lachnospirales</taxon>
        <taxon>Lachnospiraceae</taxon>
        <taxon>Candidatus Epulonipiscium</taxon>
    </lineage>
</organism>
<dbReference type="EMBL" id="LJHD01000225">
    <property type="protein sequence ID" value="ONI41116.1"/>
    <property type="molecule type" value="Genomic_DNA"/>
</dbReference>
<accession>A0ACC8XE01</accession>
<keyword evidence="2" id="KW-1185">Reference proteome</keyword>
<gene>
    <name evidence="1" type="ORF">AN640_08265</name>
</gene>
<reference evidence="1" key="1">
    <citation type="submission" date="2016-08" db="EMBL/GenBank/DDBJ databases">
        <authorList>
            <person name="Ngugi D.K."/>
            <person name="Miyake S."/>
            <person name="Stingl U."/>
        </authorList>
    </citation>
    <scope>NUCLEOTIDE SEQUENCE</scope>
    <source>
        <strain evidence="1">SCG-D08WGA-EpuloA1</strain>
    </source>
</reference>
<comment type="caution">
    <text evidence="1">The sequence shown here is derived from an EMBL/GenBank/DDBJ whole genome shotgun (WGS) entry which is preliminary data.</text>
</comment>
<evidence type="ECO:0000313" key="1">
    <source>
        <dbReference type="EMBL" id="ONI41116.1"/>
    </source>
</evidence>